<dbReference type="EMBL" id="JBHSFQ010000011">
    <property type="protein sequence ID" value="MFC4562871.1"/>
    <property type="molecule type" value="Genomic_DNA"/>
</dbReference>
<dbReference type="RefSeq" id="WP_378574428.1">
    <property type="nucleotide sequence ID" value="NZ_JBHSFQ010000011.1"/>
</dbReference>
<evidence type="ECO:0000259" key="3">
    <source>
        <dbReference type="Pfam" id="PF07995"/>
    </source>
</evidence>
<evidence type="ECO:0000313" key="5">
    <source>
        <dbReference type="Proteomes" id="UP001595923"/>
    </source>
</evidence>
<dbReference type="Proteomes" id="UP001595923">
    <property type="component" value="Unassembled WGS sequence"/>
</dbReference>
<dbReference type="PANTHER" id="PTHR19328:SF13">
    <property type="entry name" value="HIPL1 PROTEIN"/>
    <property type="match status" value="1"/>
</dbReference>
<feature type="domain" description="Glucose/Sorbosone dehydrogenase" evidence="3">
    <location>
        <begin position="61"/>
        <end position="358"/>
    </location>
</feature>
<keyword evidence="5" id="KW-1185">Reference proteome</keyword>
<evidence type="ECO:0000256" key="2">
    <source>
        <dbReference type="SAM" id="SignalP"/>
    </source>
</evidence>
<gene>
    <name evidence="4" type="ORF">ACFO4E_13470</name>
</gene>
<protein>
    <submittedName>
        <fullName evidence="4">PQQ-dependent sugar dehydrogenase</fullName>
    </submittedName>
</protein>
<proteinExistence type="predicted"/>
<feature type="region of interest" description="Disordered" evidence="1">
    <location>
        <begin position="26"/>
        <end position="54"/>
    </location>
</feature>
<accession>A0ABV9DVR0</accession>
<dbReference type="SUPFAM" id="SSF50952">
    <property type="entry name" value="Soluble quinoprotein glucose dehydrogenase"/>
    <property type="match status" value="1"/>
</dbReference>
<dbReference type="Gene3D" id="2.120.10.30">
    <property type="entry name" value="TolB, C-terminal domain"/>
    <property type="match status" value="1"/>
</dbReference>
<feature type="chain" id="PRO_5047421235" evidence="2">
    <location>
        <begin position="24"/>
        <end position="375"/>
    </location>
</feature>
<dbReference type="Pfam" id="PF07995">
    <property type="entry name" value="GSDH"/>
    <property type="match status" value="1"/>
</dbReference>
<dbReference type="PROSITE" id="PS51257">
    <property type="entry name" value="PROKAR_LIPOPROTEIN"/>
    <property type="match status" value="1"/>
</dbReference>
<dbReference type="InterPro" id="IPR011041">
    <property type="entry name" value="Quinoprot_gluc/sorb_DH_b-prop"/>
</dbReference>
<feature type="compositionally biased region" description="Gly residues" evidence="1">
    <location>
        <begin position="29"/>
        <end position="38"/>
    </location>
</feature>
<name>A0ABV9DVR0_9ACTN</name>
<organism evidence="4 5">
    <name type="scientific">Nocardiopsis mangrovi</name>
    <dbReference type="NCBI Taxonomy" id="1179818"/>
    <lineage>
        <taxon>Bacteria</taxon>
        <taxon>Bacillati</taxon>
        <taxon>Actinomycetota</taxon>
        <taxon>Actinomycetes</taxon>
        <taxon>Streptosporangiales</taxon>
        <taxon>Nocardiopsidaceae</taxon>
        <taxon>Nocardiopsis</taxon>
    </lineage>
</organism>
<dbReference type="PANTHER" id="PTHR19328">
    <property type="entry name" value="HEDGEHOG-INTERACTING PROTEIN"/>
    <property type="match status" value="1"/>
</dbReference>
<sequence>MLRYRGRARAGAAVIAVALLATACSDGGSAEGARGGGTETTPTPMARLAPPGEPADVATGLEVPWAIGFLPDGAALVTERDSGRIVRVRPDGETTPVGTVDGVVARGEGGLLGLAVRPGGGDTPDVYVYYTAEADNRIARMSYDPRTGLGAPEVLVDGIPRAGVHNGGRLAFGPDGMLYAATGDAGDESLSQRVDELGGKILRMTPDGGPVPDNPFDNLVYSYGHRNVQGLAWDDDGVFYATEFGQDTYDEVNVIVPGGNYGWPEVEGVGDRAGYIDPVVTWTTDEASPSGAAVAGDSLWVAALRGERLWRVPLTGDSANPVGEPEALFTGAYGRLRAVAAVPGGTAIWVGTSNTDGRGDPRDGDDRILAVPMGD</sequence>
<keyword evidence="2" id="KW-0732">Signal</keyword>
<feature type="signal peptide" evidence="2">
    <location>
        <begin position="1"/>
        <end position="23"/>
    </location>
</feature>
<dbReference type="InterPro" id="IPR012938">
    <property type="entry name" value="Glc/Sorbosone_DH"/>
</dbReference>
<comment type="caution">
    <text evidence="4">The sequence shown here is derived from an EMBL/GenBank/DDBJ whole genome shotgun (WGS) entry which is preliminary data.</text>
</comment>
<reference evidence="5" key="1">
    <citation type="journal article" date="2019" name="Int. J. Syst. Evol. Microbiol.">
        <title>The Global Catalogue of Microorganisms (GCM) 10K type strain sequencing project: providing services to taxonomists for standard genome sequencing and annotation.</title>
        <authorList>
            <consortium name="The Broad Institute Genomics Platform"/>
            <consortium name="The Broad Institute Genome Sequencing Center for Infectious Disease"/>
            <person name="Wu L."/>
            <person name="Ma J."/>
        </authorList>
    </citation>
    <scope>NUCLEOTIDE SEQUENCE [LARGE SCALE GENOMIC DNA]</scope>
    <source>
        <strain evidence="5">XZYJ18</strain>
    </source>
</reference>
<evidence type="ECO:0000256" key="1">
    <source>
        <dbReference type="SAM" id="MobiDB-lite"/>
    </source>
</evidence>
<evidence type="ECO:0000313" key="4">
    <source>
        <dbReference type="EMBL" id="MFC4562871.1"/>
    </source>
</evidence>
<dbReference type="InterPro" id="IPR011042">
    <property type="entry name" value="6-blade_b-propeller_TolB-like"/>
</dbReference>